<dbReference type="Proteomes" id="UP000248349">
    <property type="component" value="Unassembled WGS sequence"/>
</dbReference>
<dbReference type="GeneID" id="37080023"/>
<accession>A0A318Z2S3</accession>
<dbReference type="AlphaFoldDB" id="A0A318Z2S3"/>
<evidence type="ECO:0000313" key="2">
    <source>
        <dbReference type="Proteomes" id="UP000248349"/>
    </source>
</evidence>
<dbReference type="EMBL" id="KZ821266">
    <property type="protein sequence ID" value="PYH41299.1"/>
    <property type="molecule type" value="Genomic_DNA"/>
</dbReference>
<dbReference type="RefSeq" id="XP_025427281.1">
    <property type="nucleotide sequence ID" value="XM_025578794.1"/>
</dbReference>
<evidence type="ECO:0000313" key="1">
    <source>
        <dbReference type="EMBL" id="PYH41299.1"/>
    </source>
</evidence>
<keyword evidence="2" id="KW-1185">Reference proteome</keyword>
<dbReference type="OrthoDB" id="4409036at2759"/>
<reference evidence="1 2" key="1">
    <citation type="submission" date="2016-12" db="EMBL/GenBank/DDBJ databases">
        <title>The genomes of Aspergillus section Nigri reveals drivers in fungal speciation.</title>
        <authorList>
            <consortium name="DOE Joint Genome Institute"/>
            <person name="Vesth T.C."/>
            <person name="Nybo J."/>
            <person name="Theobald S."/>
            <person name="Brandl J."/>
            <person name="Frisvad J.C."/>
            <person name="Nielsen K.F."/>
            <person name="Lyhne E.K."/>
            <person name="Kogle M.E."/>
            <person name="Kuo A."/>
            <person name="Riley R."/>
            <person name="Clum A."/>
            <person name="Nolan M."/>
            <person name="Lipzen A."/>
            <person name="Salamov A."/>
            <person name="Henrissat B."/>
            <person name="Wiebenga A."/>
            <person name="De Vries R.P."/>
            <person name="Grigoriev I.V."/>
            <person name="Mortensen U.H."/>
            <person name="Andersen M.R."/>
            <person name="Baker S.E."/>
        </authorList>
    </citation>
    <scope>NUCLEOTIDE SEQUENCE [LARGE SCALE GENOMIC DNA]</scope>
    <source>
        <strain evidence="1 2">JOP 1030-1</strain>
    </source>
</reference>
<proteinExistence type="predicted"/>
<protein>
    <submittedName>
        <fullName evidence="1">Uncharacterized protein</fullName>
    </submittedName>
</protein>
<gene>
    <name evidence="1" type="ORF">BP01DRAFT_407318</name>
</gene>
<organism evidence="1 2">
    <name type="scientific">Aspergillus saccharolyticus JOP 1030-1</name>
    <dbReference type="NCBI Taxonomy" id="1450539"/>
    <lineage>
        <taxon>Eukaryota</taxon>
        <taxon>Fungi</taxon>
        <taxon>Dikarya</taxon>
        <taxon>Ascomycota</taxon>
        <taxon>Pezizomycotina</taxon>
        <taxon>Eurotiomycetes</taxon>
        <taxon>Eurotiomycetidae</taxon>
        <taxon>Eurotiales</taxon>
        <taxon>Aspergillaceae</taxon>
        <taxon>Aspergillus</taxon>
        <taxon>Aspergillus subgen. Circumdati</taxon>
    </lineage>
</organism>
<sequence>MATNPNETSDEPPKPIHDAAAFILVVLHDFCGESPWRPHADMEEIVRRIEEVAVEGWHADFRLATQPAARRLVGQILPLQLLANLRRLGAAIYNCVLLLRQVRPLYGWTSPAAASMHALGARYSWHRCQHAVQNLNYPALLAATRPYRVSIPAPMPTFEAGFDWLHEQFCGMLSQARVASGQFQQIVDRTRQAWFEEADRQFNPEDHERFAAQCTTWIQGRQMYWSPPPLHGLNELQQRLVRDNLKRRNRILYIQRQEKAEYGVYKQEQLMAFRMGRDLPPPPGAHHAYCFPSPRRTTTTTATTSPCDDIMDPTTKVFSCPVCLDDTTELSTLNGGWTDHVEQDLCPYTCLIPERTNPDCLKVTSESPVEHMLRYHQAFIPFYRCPKINSNHCTPLCHGANRFYDPIEFREHLDEQMRHVEDPSQRVTVEDCRVLGEEGFGGSCPFCAGPADDVRPRDPRWLLEHIKIEQQYFALMALPWATEALMEDGAFEDWCAWMYPEPLYHIGGWPCSRKTLRTSWKVVIK</sequence>
<name>A0A318Z2S3_9EURO</name>